<dbReference type="Pfam" id="PF21302">
    <property type="entry name" value="Zn_ribbon_RlmA"/>
    <property type="match status" value="1"/>
</dbReference>
<dbReference type="InterPro" id="IPR029063">
    <property type="entry name" value="SAM-dependent_MTases_sf"/>
</dbReference>
<name>A0A179ETJ4_ENTTH</name>
<dbReference type="AlphaFoldDB" id="A0A179ETJ4"/>
<protein>
    <submittedName>
        <fullName evidence="5">50S rRNA methyltransferase</fullName>
    </submittedName>
</protein>
<evidence type="ECO:0000259" key="4">
    <source>
        <dbReference type="Pfam" id="PF21302"/>
    </source>
</evidence>
<reference evidence="5 6" key="1">
    <citation type="submission" date="2016-04" db="EMBL/GenBank/DDBJ databases">
        <title>Draft genome of an Enterococcus thailandicus strain isolated from bovine feces.</title>
        <authorList>
            <person name="Beukers A.G."/>
            <person name="Zaheer R."/>
            <person name="Goji N."/>
            <person name="Cook S.R."/>
            <person name="Amoako K."/>
            <person name="Chaves A.V."/>
            <person name="Ward M.P."/>
            <person name="Mcallister T.A."/>
        </authorList>
    </citation>
    <scope>NUCLEOTIDE SEQUENCE [LARGE SCALE GENOMIC DNA]</scope>
    <source>
        <strain evidence="5 6">F0711D 46</strain>
    </source>
</reference>
<evidence type="ECO:0000313" key="6">
    <source>
        <dbReference type="Proteomes" id="UP000078516"/>
    </source>
</evidence>
<dbReference type="PANTHER" id="PTHR43460">
    <property type="entry name" value="METHYLTRANSFERASE"/>
    <property type="match status" value="1"/>
</dbReference>
<feature type="binding site" evidence="1">
    <location>
        <position position="24"/>
    </location>
    <ligand>
        <name>Zn(2+)</name>
        <dbReference type="ChEBI" id="CHEBI:29105"/>
    </ligand>
</feature>
<sequence length="285" mass="32996">MLKKIDRGRQFLLKHQQLFCCPVCQESIVATEQGLVCQNSHRFDLTKKGTLYFLSHAVKTDYDQEMFAPRRRMIRSGMYQPVIELLAKNLPEGASVLDVGCGEGSFLNEINELQKINTAVGFDISKEGVYAATEQEIPAFWCVADLTNLPFASQQFSTILNIFSPSHYQEFQRVLTDDGTVLKIVPQENYLKELRQAFYPDQPEKQNYSNERVVTKFTESLDLIERQRVTYEFEIPKKNRQDLLAMSPLEWQVAPEIKENLYKHPLEKITIDVELLKGTKKKRLH</sequence>
<dbReference type="EMBL" id="LWMN01000011">
    <property type="protein sequence ID" value="OAQ56179.1"/>
    <property type="molecule type" value="Genomic_DNA"/>
</dbReference>
<dbReference type="InterPro" id="IPR041698">
    <property type="entry name" value="Methyltransf_25"/>
</dbReference>
<dbReference type="PANTHER" id="PTHR43460:SF1">
    <property type="entry name" value="METHYLTRANSFERASE TYPE 11 DOMAIN-CONTAINING PROTEIN"/>
    <property type="match status" value="1"/>
</dbReference>
<dbReference type="InterPro" id="IPR048647">
    <property type="entry name" value="RlmA_N"/>
</dbReference>
<feature type="binding site" evidence="2">
    <location>
        <position position="190"/>
    </location>
    <ligand>
        <name>S-adenosyl-L-methionine</name>
        <dbReference type="ChEBI" id="CHEBI:59789"/>
    </ligand>
</feature>
<proteinExistence type="predicted"/>
<keyword evidence="6" id="KW-1185">Reference proteome</keyword>
<dbReference type="Pfam" id="PF13649">
    <property type="entry name" value="Methyltransf_25"/>
    <property type="match status" value="1"/>
</dbReference>
<dbReference type="InterPro" id="IPR016718">
    <property type="entry name" value="rRNA_m1G-MeTrfase_A_prd"/>
</dbReference>
<dbReference type="Proteomes" id="UP000078516">
    <property type="component" value="Unassembled WGS sequence"/>
</dbReference>
<dbReference type="GO" id="GO:0008168">
    <property type="term" value="F:methyltransferase activity"/>
    <property type="evidence" value="ECO:0007669"/>
    <property type="project" value="UniProtKB-KW"/>
</dbReference>
<gene>
    <name evidence="5" type="ORF">A6E74_05510</name>
</gene>
<dbReference type="SUPFAM" id="SSF53335">
    <property type="entry name" value="S-adenosyl-L-methionine-dependent methyltransferases"/>
    <property type="match status" value="1"/>
</dbReference>
<comment type="caution">
    <text evidence="5">The sequence shown here is derived from an EMBL/GenBank/DDBJ whole genome shotgun (WGS) entry which is preliminary data.</text>
</comment>
<keyword evidence="1" id="KW-0479">Metal-binding</keyword>
<dbReference type="InterPro" id="IPR052939">
    <property type="entry name" value="23S_rRNA_MeTrnsfrase_RlmA"/>
</dbReference>
<feature type="domain" description="23S rRNA (guanine(745)-N(1))-methyltransferase N-terminal" evidence="4">
    <location>
        <begin position="19"/>
        <end position="50"/>
    </location>
</feature>
<organism evidence="5 6">
    <name type="scientific">Enterococcus thailandicus</name>
    <dbReference type="NCBI Taxonomy" id="417368"/>
    <lineage>
        <taxon>Bacteria</taxon>
        <taxon>Bacillati</taxon>
        <taxon>Bacillota</taxon>
        <taxon>Bacilli</taxon>
        <taxon>Lactobacillales</taxon>
        <taxon>Enterococcaceae</taxon>
        <taxon>Enterococcus</taxon>
    </lineage>
</organism>
<keyword evidence="5" id="KW-0489">Methyltransferase</keyword>
<feature type="binding site" evidence="1">
    <location>
        <position position="37"/>
    </location>
    <ligand>
        <name>Zn(2+)</name>
        <dbReference type="ChEBI" id="CHEBI:29105"/>
    </ligand>
</feature>
<dbReference type="RefSeq" id="WP_067482998.1">
    <property type="nucleotide sequence ID" value="NZ_LWMN01000011.1"/>
</dbReference>
<dbReference type="Gene3D" id="3.40.50.150">
    <property type="entry name" value="Vaccinia Virus protein VP39"/>
    <property type="match status" value="1"/>
</dbReference>
<dbReference type="CDD" id="cd02440">
    <property type="entry name" value="AdoMet_MTases"/>
    <property type="match status" value="1"/>
</dbReference>
<evidence type="ECO:0000259" key="3">
    <source>
        <dbReference type="Pfam" id="PF13649"/>
    </source>
</evidence>
<feature type="binding site" evidence="1">
    <location>
        <position position="41"/>
    </location>
    <ligand>
        <name>Zn(2+)</name>
        <dbReference type="ChEBI" id="CHEBI:29105"/>
    </ligand>
</feature>
<evidence type="ECO:0000256" key="1">
    <source>
        <dbReference type="PIRSR" id="PIRSR018249-1"/>
    </source>
</evidence>
<keyword evidence="1" id="KW-0862">Zinc</keyword>
<keyword evidence="5" id="KW-0808">Transferase</keyword>
<feature type="binding site" evidence="2">
    <location>
        <begin position="103"/>
        <end position="104"/>
    </location>
    <ligand>
        <name>S-adenosyl-L-methionine</name>
        <dbReference type="ChEBI" id="CHEBI:59789"/>
    </ligand>
</feature>
<feature type="binding site" evidence="2">
    <location>
        <position position="79"/>
    </location>
    <ligand>
        <name>S-adenosyl-L-methionine</name>
        <dbReference type="ChEBI" id="CHEBI:59789"/>
    </ligand>
</feature>
<feature type="domain" description="Methyltransferase" evidence="3">
    <location>
        <begin position="96"/>
        <end position="175"/>
    </location>
</feature>
<evidence type="ECO:0000256" key="2">
    <source>
        <dbReference type="PIRSR" id="PIRSR018249-2"/>
    </source>
</evidence>
<dbReference type="PIRSF" id="PIRSF018249">
    <property type="entry name" value="MyrA_prd"/>
    <property type="match status" value="1"/>
</dbReference>
<evidence type="ECO:0000313" key="5">
    <source>
        <dbReference type="EMBL" id="OAQ56179.1"/>
    </source>
</evidence>
<dbReference type="GO" id="GO:0046872">
    <property type="term" value="F:metal ion binding"/>
    <property type="evidence" value="ECO:0007669"/>
    <property type="project" value="UniProtKB-KW"/>
</dbReference>
<dbReference type="GO" id="GO:0032259">
    <property type="term" value="P:methylation"/>
    <property type="evidence" value="ECO:0007669"/>
    <property type="project" value="UniProtKB-KW"/>
</dbReference>
<feature type="binding site" evidence="1">
    <location>
        <position position="21"/>
    </location>
    <ligand>
        <name>Zn(2+)</name>
        <dbReference type="ChEBI" id="CHEBI:29105"/>
    </ligand>
</feature>
<keyword evidence="2" id="KW-0949">S-adenosyl-L-methionine</keyword>
<accession>A0A179ETJ4</accession>